<dbReference type="Pfam" id="PF14501">
    <property type="entry name" value="HATPase_c_5"/>
    <property type="match status" value="1"/>
</dbReference>
<accession>A0A7G9FM19</accession>
<feature type="transmembrane region" description="Helical" evidence="4">
    <location>
        <begin position="13"/>
        <end position="31"/>
    </location>
</feature>
<feature type="transmembrane region" description="Helical" evidence="4">
    <location>
        <begin position="62"/>
        <end position="83"/>
    </location>
</feature>
<dbReference type="PANTHER" id="PTHR40448">
    <property type="entry name" value="TWO-COMPONENT SENSOR HISTIDINE KINASE"/>
    <property type="match status" value="1"/>
</dbReference>
<protein>
    <submittedName>
        <fullName evidence="6">GHKL domain-containing protein</fullName>
    </submittedName>
</protein>
<dbReference type="InterPro" id="IPR032834">
    <property type="entry name" value="NatK-like_C"/>
</dbReference>
<keyword evidence="4" id="KW-1133">Transmembrane helix</keyword>
<keyword evidence="4" id="KW-0472">Membrane</keyword>
<sequence length="444" mass="51162">MNFWNLVYRAAEYGIILPGIFLCIIPVADWLIIPQRKLYPVLLPCMVAVCFMLAWVDSSGSYYTNIFFFPLLGICLIAYFLTVKLEKLKLLYMFLCATAALSFGCIMNYYIIARIDPHSNIHDDSVPGLIIQYAVSLLIMSVLLRMRHKYRWLFENFNTTLFWRIAWMIPAIISFCNIYMIPIDYANIRVGRVFQIAMVIEGVLFLFFMLFQSLLYIIAVTTSRKIEADSTALMYQLQADQYEKMQAYLDETRRIRHDFKHTIAVLNELSQTGQYEKLQEYISNYSSEISNVQAPATYCDNPVVNATIHYYIDIAQSYGIRTKLQVVIPKEIAISDIDLCLIFGNLLDNAVTACRHVRTDARFIRLSADLDTPGHLYITMVNSFDGNVCTRNGKYISTKERKSGIGLASIQATTQKYHGSSNFYTEQHEFISNIMLKLKENETE</sequence>
<dbReference type="AlphaFoldDB" id="A0A7G9FM19"/>
<keyword evidence="4" id="KW-0812">Transmembrane</keyword>
<name>A0A7G9FM19_9FIRM</name>
<feature type="transmembrane region" description="Helical" evidence="4">
    <location>
        <begin position="165"/>
        <end position="181"/>
    </location>
</feature>
<keyword evidence="3" id="KW-0418">Kinase</keyword>
<dbReference type="InterPro" id="IPR016120">
    <property type="entry name" value="Sig_transdc_His_kin_SpoOB"/>
</dbReference>
<dbReference type="PANTHER" id="PTHR40448:SF1">
    <property type="entry name" value="TWO-COMPONENT SENSOR HISTIDINE KINASE"/>
    <property type="match status" value="1"/>
</dbReference>
<dbReference type="SUPFAM" id="SSF55874">
    <property type="entry name" value="ATPase domain of HSP90 chaperone/DNA topoisomerase II/histidine kinase"/>
    <property type="match status" value="1"/>
</dbReference>
<evidence type="ECO:0000256" key="4">
    <source>
        <dbReference type="SAM" id="Phobius"/>
    </source>
</evidence>
<dbReference type="Proteomes" id="UP000515819">
    <property type="component" value="Chromosome"/>
</dbReference>
<dbReference type="SUPFAM" id="SSF55890">
    <property type="entry name" value="Sporulation response regulatory protein Spo0B"/>
    <property type="match status" value="1"/>
</dbReference>
<dbReference type="Gene3D" id="3.30.565.10">
    <property type="entry name" value="Histidine kinase-like ATPase, C-terminal domain"/>
    <property type="match status" value="1"/>
</dbReference>
<gene>
    <name evidence="6" type="ORF">H9Q76_12960</name>
</gene>
<feature type="transmembrane region" description="Helical" evidence="4">
    <location>
        <begin position="90"/>
        <end position="113"/>
    </location>
</feature>
<dbReference type="GO" id="GO:0000155">
    <property type="term" value="F:phosphorelay sensor kinase activity"/>
    <property type="evidence" value="ECO:0007669"/>
    <property type="project" value="InterPro"/>
</dbReference>
<evidence type="ECO:0000313" key="6">
    <source>
        <dbReference type="EMBL" id="QNL99600.1"/>
    </source>
</evidence>
<keyword evidence="1" id="KW-0597">Phosphoprotein</keyword>
<reference evidence="6 7" key="1">
    <citation type="submission" date="2020-08" db="EMBL/GenBank/DDBJ databases">
        <authorList>
            <person name="Liu C."/>
            <person name="Sun Q."/>
        </authorList>
    </citation>
    <scope>NUCLEOTIDE SEQUENCE [LARGE SCALE GENOMIC DNA]</scope>
    <source>
        <strain evidence="6 7">NSJ-4</strain>
    </source>
</reference>
<keyword evidence="2" id="KW-0808">Transferase</keyword>
<dbReference type="GO" id="GO:0042802">
    <property type="term" value="F:identical protein binding"/>
    <property type="evidence" value="ECO:0007669"/>
    <property type="project" value="TreeGrafter"/>
</dbReference>
<feature type="domain" description="Sensor histidine kinase NatK-like C-terminal" evidence="5">
    <location>
        <begin position="337"/>
        <end position="436"/>
    </location>
</feature>
<feature type="transmembrane region" description="Helical" evidence="4">
    <location>
        <begin position="125"/>
        <end position="144"/>
    </location>
</feature>
<keyword evidence="7" id="KW-1185">Reference proteome</keyword>
<evidence type="ECO:0000313" key="7">
    <source>
        <dbReference type="Proteomes" id="UP000515819"/>
    </source>
</evidence>
<dbReference type="KEGG" id="wcp:H9Q76_12960"/>
<evidence type="ECO:0000259" key="5">
    <source>
        <dbReference type="Pfam" id="PF14501"/>
    </source>
</evidence>
<organism evidence="6 7">
    <name type="scientific">Wujia chipingensis</name>
    <dbReference type="NCBI Taxonomy" id="2763670"/>
    <lineage>
        <taxon>Bacteria</taxon>
        <taxon>Bacillati</taxon>
        <taxon>Bacillota</taxon>
        <taxon>Clostridia</taxon>
        <taxon>Lachnospirales</taxon>
        <taxon>Lachnospiraceae</taxon>
        <taxon>Wujia</taxon>
    </lineage>
</organism>
<proteinExistence type="predicted"/>
<feature type="transmembrane region" description="Helical" evidence="4">
    <location>
        <begin position="193"/>
        <end position="218"/>
    </location>
</feature>
<evidence type="ECO:0000256" key="2">
    <source>
        <dbReference type="ARBA" id="ARBA00022679"/>
    </source>
</evidence>
<dbReference type="InterPro" id="IPR036890">
    <property type="entry name" value="HATPase_C_sf"/>
</dbReference>
<dbReference type="RefSeq" id="WP_117780378.1">
    <property type="nucleotide sequence ID" value="NZ_CP060632.1"/>
</dbReference>
<evidence type="ECO:0000256" key="3">
    <source>
        <dbReference type="ARBA" id="ARBA00022777"/>
    </source>
</evidence>
<evidence type="ECO:0000256" key="1">
    <source>
        <dbReference type="ARBA" id="ARBA00022553"/>
    </source>
</evidence>
<dbReference type="EMBL" id="CP060632">
    <property type="protein sequence ID" value="QNL99600.1"/>
    <property type="molecule type" value="Genomic_DNA"/>
</dbReference>
<dbReference type="CDD" id="cd16935">
    <property type="entry name" value="HATPase_AgrC-ComD-like"/>
    <property type="match status" value="1"/>
</dbReference>
<feature type="transmembrane region" description="Helical" evidence="4">
    <location>
        <begin position="38"/>
        <end position="56"/>
    </location>
</feature>